<dbReference type="RefSeq" id="WP_377571458.1">
    <property type="nucleotide sequence ID" value="NZ_JBHTMP010000020.1"/>
</dbReference>
<dbReference type="EMBL" id="JBHTMP010000020">
    <property type="protein sequence ID" value="MFD1322439.1"/>
    <property type="molecule type" value="Genomic_DNA"/>
</dbReference>
<evidence type="ECO:0000256" key="1">
    <source>
        <dbReference type="SAM" id="MobiDB-lite"/>
    </source>
</evidence>
<dbReference type="Pfam" id="PF13828">
    <property type="entry name" value="DUF4190"/>
    <property type="match status" value="1"/>
</dbReference>
<keyword evidence="2" id="KW-0812">Transmembrane</keyword>
<feature type="domain" description="DUF4190" evidence="3">
    <location>
        <begin position="89"/>
        <end position="143"/>
    </location>
</feature>
<protein>
    <submittedName>
        <fullName evidence="4">DUF4190 domain-containing protein</fullName>
    </submittedName>
</protein>
<feature type="compositionally biased region" description="Pro residues" evidence="1">
    <location>
        <begin position="12"/>
        <end position="21"/>
    </location>
</feature>
<evidence type="ECO:0000259" key="3">
    <source>
        <dbReference type="Pfam" id="PF13828"/>
    </source>
</evidence>
<feature type="transmembrane region" description="Helical" evidence="2">
    <location>
        <begin position="89"/>
        <end position="111"/>
    </location>
</feature>
<dbReference type="InterPro" id="IPR025241">
    <property type="entry name" value="DUF4190"/>
</dbReference>
<reference evidence="5" key="1">
    <citation type="journal article" date="2019" name="Int. J. Syst. Evol. Microbiol.">
        <title>The Global Catalogue of Microorganisms (GCM) 10K type strain sequencing project: providing services to taxonomists for standard genome sequencing and annotation.</title>
        <authorList>
            <consortium name="The Broad Institute Genomics Platform"/>
            <consortium name="The Broad Institute Genome Sequencing Center for Infectious Disease"/>
            <person name="Wu L."/>
            <person name="Ma J."/>
        </authorList>
    </citation>
    <scope>NUCLEOTIDE SEQUENCE [LARGE SCALE GENOMIC DNA]</scope>
    <source>
        <strain evidence="5">JCM 31037</strain>
    </source>
</reference>
<feature type="transmembrane region" description="Helical" evidence="2">
    <location>
        <begin position="132"/>
        <end position="155"/>
    </location>
</feature>
<proteinExistence type="predicted"/>
<evidence type="ECO:0000256" key="2">
    <source>
        <dbReference type="SAM" id="Phobius"/>
    </source>
</evidence>
<feature type="compositionally biased region" description="Low complexity" evidence="1">
    <location>
        <begin position="28"/>
        <end position="49"/>
    </location>
</feature>
<keyword evidence="2" id="KW-0472">Membrane</keyword>
<keyword evidence="5" id="KW-1185">Reference proteome</keyword>
<dbReference type="Proteomes" id="UP001597260">
    <property type="component" value="Unassembled WGS sequence"/>
</dbReference>
<keyword evidence="2" id="KW-1133">Transmembrane helix</keyword>
<organism evidence="4 5">
    <name type="scientific">Micromonospora sonneratiae</name>
    <dbReference type="NCBI Taxonomy" id="1184706"/>
    <lineage>
        <taxon>Bacteria</taxon>
        <taxon>Bacillati</taxon>
        <taxon>Actinomycetota</taxon>
        <taxon>Actinomycetes</taxon>
        <taxon>Micromonosporales</taxon>
        <taxon>Micromonosporaceae</taxon>
        <taxon>Micromonospora</taxon>
    </lineage>
</organism>
<evidence type="ECO:0000313" key="4">
    <source>
        <dbReference type="EMBL" id="MFD1322439.1"/>
    </source>
</evidence>
<feature type="region of interest" description="Disordered" evidence="1">
    <location>
        <begin position="1"/>
        <end position="83"/>
    </location>
</feature>
<sequence length="163" mass="17382">MNYPQPDEPQEPTRPPDPYGQPPESGAPQHGQYGQPGPGQPGQYDQPGPGQYGHGQYGQEQYGPPGHGQYGQPPGYPPSGPGRSSGTNVMAILSLVFAFVFAPAGIVLGHIARKQIRQSGEQGEQLALWGLILGYVFTALYLIACCSWVALVIWATSDNGTTY</sequence>
<name>A0ABW3YGQ5_9ACTN</name>
<gene>
    <name evidence="4" type="ORF">ACFQ4H_15180</name>
</gene>
<accession>A0ABW3YGQ5</accession>
<evidence type="ECO:0000313" key="5">
    <source>
        <dbReference type="Proteomes" id="UP001597260"/>
    </source>
</evidence>
<comment type="caution">
    <text evidence="4">The sequence shown here is derived from an EMBL/GenBank/DDBJ whole genome shotgun (WGS) entry which is preliminary data.</text>
</comment>